<feature type="region of interest" description="Disordered" evidence="1">
    <location>
        <begin position="182"/>
        <end position="244"/>
    </location>
</feature>
<evidence type="ECO:0000256" key="1">
    <source>
        <dbReference type="SAM" id="MobiDB-lite"/>
    </source>
</evidence>
<accession>A0ABV5TAI9</accession>
<evidence type="ECO:0000313" key="4">
    <source>
        <dbReference type="Proteomes" id="UP001589610"/>
    </source>
</evidence>
<reference evidence="3 4" key="1">
    <citation type="submission" date="2024-09" db="EMBL/GenBank/DDBJ databases">
        <authorList>
            <person name="Sun Q."/>
            <person name="Mori K."/>
        </authorList>
    </citation>
    <scope>NUCLEOTIDE SEQUENCE [LARGE SCALE GENOMIC DNA]</scope>
    <source>
        <strain evidence="3 4">JCM 3028</strain>
    </source>
</reference>
<evidence type="ECO:0008006" key="5">
    <source>
        <dbReference type="Google" id="ProtNLM"/>
    </source>
</evidence>
<feature type="signal peptide" evidence="2">
    <location>
        <begin position="1"/>
        <end position="27"/>
    </location>
</feature>
<keyword evidence="4" id="KW-1185">Reference proteome</keyword>
<comment type="caution">
    <text evidence="3">The sequence shown here is derived from an EMBL/GenBank/DDBJ whole genome shotgun (WGS) entry which is preliminary data.</text>
</comment>
<keyword evidence="2" id="KW-0732">Signal</keyword>
<feature type="compositionally biased region" description="Low complexity" evidence="1">
    <location>
        <begin position="187"/>
        <end position="199"/>
    </location>
</feature>
<dbReference type="EMBL" id="JBHMBS010000004">
    <property type="protein sequence ID" value="MFB9676103.1"/>
    <property type="molecule type" value="Genomic_DNA"/>
</dbReference>
<feature type="compositionally biased region" description="Gly residues" evidence="1">
    <location>
        <begin position="230"/>
        <end position="239"/>
    </location>
</feature>
<gene>
    <name evidence="3" type="ORF">ACFFRH_11435</name>
</gene>
<organism evidence="3 4">
    <name type="scientific">Streptosporangium vulgare</name>
    <dbReference type="NCBI Taxonomy" id="46190"/>
    <lineage>
        <taxon>Bacteria</taxon>
        <taxon>Bacillati</taxon>
        <taxon>Actinomycetota</taxon>
        <taxon>Actinomycetes</taxon>
        <taxon>Streptosporangiales</taxon>
        <taxon>Streptosporangiaceae</taxon>
        <taxon>Streptosporangium</taxon>
    </lineage>
</organism>
<dbReference type="Proteomes" id="UP001589610">
    <property type="component" value="Unassembled WGS sequence"/>
</dbReference>
<sequence>MRVRSVLSAATLAGGLVLLWHPLPSSAGQGSAVAADVVEYECTTDGVAEKQSIEINVEMTVPATAATGQRFTIGWRGTYVGTGLAAPAAGLPEGTKLYAYASISDLPGLTSATGVGTLEAVGAGQTIPLPTAEIALATTSNNPGTAAVKPAAINFGTLPTNPLIECESLNEETLTTYPLTVTAGGQVTDPDPTDTATDPVSPPPADEDTETAETPQDAGGGIDETPAGGAETGGGGESGPDGRALVLTGSLITLGAVSGLLWRRRGARAAVGRRA</sequence>
<proteinExistence type="predicted"/>
<feature type="chain" id="PRO_5045729856" description="Sortase" evidence="2">
    <location>
        <begin position="28"/>
        <end position="275"/>
    </location>
</feature>
<evidence type="ECO:0000313" key="3">
    <source>
        <dbReference type="EMBL" id="MFB9676103.1"/>
    </source>
</evidence>
<protein>
    <recommendedName>
        <fullName evidence="5">Sortase</fullName>
    </recommendedName>
</protein>
<dbReference type="RefSeq" id="WP_344742821.1">
    <property type="nucleotide sequence ID" value="NZ_BAAAWW010000008.1"/>
</dbReference>
<evidence type="ECO:0000256" key="2">
    <source>
        <dbReference type="SAM" id="SignalP"/>
    </source>
</evidence>
<name>A0ABV5TAI9_9ACTN</name>